<dbReference type="SFLD" id="SFLDG01067">
    <property type="entry name" value="SPASM/twitch_domain_containing"/>
    <property type="match status" value="1"/>
</dbReference>
<dbReference type="PANTHER" id="PTHR11228:SF7">
    <property type="entry name" value="PQQA PEPTIDE CYCLASE"/>
    <property type="match status" value="1"/>
</dbReference>
<name>A0A518D332_9BACT</name>
<organism evidence="7 8">
    <name type="scientific">Rohdeia mirabilis</name>
    <dbReference type="NCBI Taxonomy" id="2528008"/>
    <lineage>
        <taxon>Bacteria</taxon>
        <taxon>Pseudomonadati</taxon>
        <taxon>Planctomycetota</taxon>
        <taxon>Planctomycetia</taxon>
        <taxon>Planctomycetia incertae sedis</taxon>
        <taxon>Rohdeia</taxon>
    </lineage>
</organism>
<dbReference type="Pfam" id="PF13186">
    <property type="entry name" value="SPASM"/>
    <property type="match status" value="1"/>
</dbReference>
<dbReference type="Proteomes" id="UP000319342">
    <property type="component" value="Chromosome"/>
</dbReference>
<proteinExistence type="predicted"/>
<dbReference type="AlphaFoldDB" id="A0A518D332"/>
<dbReference type="PROSITE" id="PS51918">
    <property type="entry name" value="RADICAL_SAM"/>
    <property type="match status" value="1"/>
</dbReference>
<dbReference type="Gene3D" id="3.20.20.70">
    <property type="entry name" value="Aldolase class I"/>
    <property type="match status" value="1"/>
</dbReference>
<dbReference type="SFLD" id="SFLDS00029">
    <property type="entry name" value="Radical_SAM"/>
    <property type="match status" value="1"/>
</dbReference>
<accession>A0A518D332</accession>
<dbReference type="InterPro" id="IPR023885">
    <property type="entry name" value="4Fe4S-binding_SPASM_dom"/>
</dbReference>
<dbReference type="InterPro" id="IPR013785">
    <property type="entry name" value="Aldolase_TIM"/>
</dbReference>
<dbReference type="GO" id="GO:0051536">
    <property type="term" value="F:iron-sulfur cluster binding"/>
    <property type="evidence" value="ECO:0007669"/>
    <property type="project" value="UniProtKB-KW"/>
</dbReference>
<dbReference type="GO" id="GO:0046872">
    <property type="term" value="F:metal ion binding"/>
    <property type="evidence" value="ECO:0007669"/>
    <property type="project" value="UniProtKB-KW"/>
</dbReference>
<dbReference type="OrthoDB" id="7021155at2"/>
<evidence type="ECO:0000313" key="7">
    <source>
        <dbReference type="EMBL" id="QDU85886.1"/>
    </source>
</evidence>
<dbReference type="CDD" id="cd01335">
    <property type="entry name" value="Radical_SAM"/>
    <property type="match status" value="1"/>
</dbReference>
<keyword evidence="3" id="KW-0479">Metal-binding</keyword>
<comment type="cofactor">
    <cofactor evidence="1">
        <name>[4Fe-4S] cluster</name>
        <dbReference type="ChEBI" id="CHEBI:49883"/>
    </cofactor>
</comment>
<reference evidence="7 8" key="1">
    <citation type="submission" date="2019-02" db="EMBL/GenBank/DDBJ databases">
        <title>Deep-cultivation of Planctomycetes and their phenomic and genomic characterization uncovers novel biology.</title>
        <authorList>
            <person name="Wiegand S."/>
            <person name="Jogler M."/>
            <person name="Boedeker C."/>
            <person name="Pinto D."/>
            <person name="Vollmers J."/>
            <person name="Rivas-Marin E."/>
            <person name="Kohn T."/>
            <person name="Peeters S.H."/>
            <person name="Heuer A."/>
            <person name="Rast P."/>
            <person name="Oberbeckmann S."/>
            <person name="Bunk B."/>
            <person name="Jeske O."/>
            <person name="Meyerdierks A."/>
            <person name="Storesund J.E."/>
            <person name="Kallscheuer N."/>
            <person name="Luecker S."/>
            <person name="Lage O.M."/>
            <person name="Pohl T."/>
            <person name="Merkel B.J."/>
            <person name="Hornburger P."/>
            <person name="Mueller R.-W."/>
            <person name="Bruemmer F."/>
            <person name="Labrenz M."/>
            <person name="Spormann A.M."/>
            <person name="Op den Camp H."/>
            <person name="Overmann J."/>
            <person name="Amann R."/>
            <person name="Jetten M.S.M."/>
            <person name="Mascher T."/>
            <person name="Medema M.H."/>
            <person name="Devos D.P."/>
            <person name="Kaster A.-K."/>
            <person name="Ovreas L."/>
            <person name="Rohde M."/>
            <person name="Galperin M.Y."/>
            <person name="Jogler C."/>
        </authorList>
    </citation>
    <scope>NUCLEOTIDE SEQUENCE [LARGE SCALE GENOMIC DNA]</scope>
    <source>
        <strain evidence="7 8">Pla163</strain>
    </source>
</reference>
<dbReference type="PANTHER" id="PTHR11228">
    <property type="entry name" value="RADICAL SAM DOMAIN PROTEIN"/>
    <property type="match status" value="1"/>
</dbReference>
<evidence type="ECO:0000256" key="2">
    <source>
        <dbReference type="ARBA" id="ARBA00022691"/>
    </source>
</evidence>
<dbReference type="InterPro" id="IPR006638">
    <property type="entry name" value="Elp3/MiaA/NifB-like_rSAM"/>
</dbReference>
<dbReference type="Pfam" id="PF04055">
    <property type="entry name" value="Radical_SAM"/>
    <property type="match status" value="1"/>
</dbReference>
<evidence type="ECO:0000256" key="1">
    <source>
        <dbReference type="ARBA" id="ARBA00001966"/>
    </source>
</evidence>
<evidence type="ECO:0000256" key="5">
    <source>
        <dbReference type="ARBA" id="ARBA00023014"/>
    </source>
</evidence>
<dbReference type="EMBL" id="CP036290">
    <property type="protein sequence ID" value="QDU85886.1"/>
    <property type="molecule type" value="Genomic_DNA"/>
</dbReference>
<keyword evidence="5" id="KW-0411">Iron-sulfur</keyword>
<sequence>MQTLKARSYIPVAVRATLRSGAPVHLTLFVTGACNLRCRHCFHFQEVAASVPGPTLEQIERLAESTTRMGDLLWVSFGGGEPFLRRDLPELATAFASRGLRHLAIPTNGLVARTPQIAERIARECPDTYLSVSISIDGRPDVHDAIRQVPGGHAKSLAALVRLKEVAARLPNLGAGLIVTVTKENQDHLAEHLEELVRTYRPDNVTINLARGTALDESLLEVDVARYREVVAAKARLVADGSLPYYDFPFARLAVARDELMYEHVARTAEGRTDGHLPCTAGSVSAVVFENGEVHPCEILGRSIGNLGDVDWDLERLWANEERRVLREEIVATRCRCTWECAQADNVLFTPKVWPRLAVRTLRR</sequence>
<evidence type="ECO:0000256" key="3">
    <source>
        <dbReference type="ARBA" id="ARBA00022723"/>
    </source>
</evidence>
<evidence type="ECO:0000256" key="4">
    <source>
        <dbReference type="ARBA" id="ARBA00023004"/>
    </source>
</evidence>
<dbReference type="InterPro" id="IPR007197">
    <property type="entry name" value="rSAM"/>
</dbReference>
<evidence type="ECO:0000313" key="8">
    <source>
        <dbReference type="Proteomes" id="UP000319342"/>
    </source>
</evidence>
<dbReference type="GO" id="GO:0003824">
    <property type="term" value="F:catalytic activity"/>
    <property type="evidence" value="ECO:0007669"/>
    <property type="project" value="InterPro"/>
</dbReference>
<keyword evidence="2" id="KW-0949">S-adenosyl-L-methionine</keyword>
<keyword evidence="4" id="KW-0408">Iron</keyword>
<dbReference type="SMART" id="SM00729">
    <property type="entry name" value="Elp3"/>
    <property type="match status" value="1"/>
</dbReference>
<protein>
    <submittedName>
        <fullName evidence="7">Antilisterial bacteriocin subtilosin biosynthesis protein AlbA</fullName>
    </submittedName>
</protein>
<gene>
    <name evidence="7" type="primary">albA_2</name>
    <name evidence="7" type="ORF">Pla163_30320</name>
</gene>
<dbReference type="InterPro" id="IPR050377">
    <property type="entry name" value="Radical_SAM_PqqE_MftC-like"/>
</dbReference>
<dbReference type="PROSITE" id="PS51257">
    <property type="entry name" value="PROKAR_LIPOPROTEIN"/>
    <property type="match status" value="1"/>
</dbReference>
<dbReference type="InterPro" id="IPR058240">
    <property type="entry name" value="rSAM_sf"/>
</dbReference>
<feature type="domain" description="Radical SAM core" evidence="6">
    <location>
        <begin position="18"/>
        <end position="240"/>
    </location>
</feature>
<keyword evidence="8" id="KW-1185">Reference proteome</keyword>
<evidence type="ECO:0000259" key="6">
    <source>
        <dbReference type="PROSITE" id="PS51918"/>
    </source>
</evidence>
<dbReference type="SUPFAM" id="SSF102114">
    <property type="entry name" value="Radical SAM enzymes"/>
    <property type="match status" value="1"/>
</dbReference>